<evidence type="ECO:0000256" key="3">
    <source>
        <dbReference type="ARBA" id="ARBA00023163"/>
    </source>
</evidence>
<dbReference type="GO" id="GO:0003700">
    <property type="term" value="F:DNA-binding transcription factor activity"/>
    <property type="evidence" value="ECO:0007669"/>
    <property type="project" value="InterPro"/>
</dbReference>
<dbReference type="InterPro" id="IPR020449">
    <property type="entry name" value="Tscrpt_reg_AraC-type_HTH"/>
</dbReference>
<keyword evidence="1" id="KW-0805">Transcription regulation</keyword>
<feature type="region of interest" description="Disordered" evidence="4">
    <location>
        <begin position="1"/>
        <end position="26"/>
    </location>
</feature>
<keyword evidence="3" id="KW-0804">Transcription</keyword>
<keyword evidence="7" id="KW-1185">Reference proteome</keyword>
<dbReference type="AlphaFoldDB" id="A0A2K2U632"/>
<gene>
    <name evidence="6" type="ORF">C2L80_04820</name>
</gene>
<dbReference type="PRINTS" id="PR00032">
    <property type="entry name" value="HTHARAC"/>
</dbReference>
<dbReference type="SUPFAM" id="SSF46689">
    <property type="entry name" value="Homeodomain-like"/>
    <property type="match status" value="1"/>
</dbReference>
<comment type="caution">
    <text evidence="6">The sequence shown here is derived from an EMBL/GenBank/DDBJ whole genome shotgun (WGS) entry which is preliminary data.</text>
</comment>
<evidence type="ECO:0000313" key="7">
    <source>
        <dbReference type="Proteomes" id="UP000236488"/>
    </source>
</evidence>
<reference evidence="6 7" key="1">
    <citation type="journal article" date="2018" name="Int. J. Syst. Evol. Microbiol.">
        <title>Rubneribacter badeniensis gen. nov., sp. nov. and Enteroscipio rubneri gen. nov., sp. nov., new members of the Eggerthellaceae isolated from human faeces.</title>
        <authorList>
            <person name="Danylec N."/>
            <person name="Gobl A."/>
            <person name="Stoll D.A."/>
            <person name="Hetzer B."/>
            <person name="Kulling S.E."/>
            <person name="Huch M."/>
        </authorList>
    </citation>
    <scope>NUCLEOTIDE SEQUENCE [LARGE SCALE GENOMIC DNA]</scope>
    <source>
        <strain evidence="6 7">ResAG-85</strain>
    </source>
</reference>
<dbReference type="PROSITE" id="PS01124">
    <property type="entry name" value="HTH_ARAC_FAMILY_2"/>
    <property type="match status" value="1"/>
</dbReference>
<dbReference type="InterPro" id="IPR009057">
    <property type="entry name" value="Homeodomain-like_sf"/>
</dbReference>
<evidence type="ECO:0000259" key="5">
    <source>
        <dbReference type="PROSITE" id="PS01124"/>
    </source>
</evidence>
<dbReference type="InterPro" id="IPR018062">
    <property type="entry name" value="HTH_AraC-typ_CS"/>
</dbReference>
<organism evidence="6 7">
    <name type="scientific">Rubneribacter badeniensis</name>
    <dbReference type="NCBI Taxonomy" id="2070688"/>
    <lineage>
        <taxon>Bacteria</taxon>
        <taxon>Bacillati</taxon>
        <taxon>Actinomycetota</taxon>
        <taxon>Coriobacteriia</taxon>
        <taxon>Eggerthellales</taxon>
        <taxon>Eggerthellaceae</taxon>
        <taxon>Rubneribacter</taxon>
    </lineage>
</organism>
<evidence type="ECO:0000256" key="4">
    <source>
        <dbReference type="SAM" id="MobiDB-lite"/>
    </source>
</evidence>
<dbReference type="PROSITE" id="PS00041">
    <property type="entry name" value="HTH_ARAC_FAMILY_1"/>
    <property type="match status" value="1"/>
</dbReference>
<name>A0A2K2U632_9ACTN</name>
<dbReference type="InterPro" id="IPR018060">
    <property type="entry name" value="HTH_AraC"/>
</dbReference>
<dbReference type="GO" id="GO:0043565">
    <property type="term" value="F:sequence-specific DNA binding"/>
    <property type="evidence" value="ECO:0007669"/>
    <property type="project" value="InterPro"/>
</dbReference>
<sequence length="380" mass="41581">MKNGESDRFEGRGAEDERGIAKTCGRRDAREEGARFVNETFDDALARIGLLPAPPVTGEAGGVLYRGDGVRSTGWYWAWSLGREAVVASCDFTLLCSCEFSFDFHRYFAVRRERAGLLPPCEARAFLETRSRPAALLLPRGIRFAYTEVEYADEYCRANLGGGLTEVLGPVAAVLQATGERGAWRPEVVSLLKALEETARTHAGQTSRSGLSRASCASDELILRGSVDALMGQVLRMEGDRIGSVGRDDAFGIAAVVEHIRAHLDEPLRQEDFLALSRMGKTKFKSVFKAVMGKTAAGFVAETRIEHACQLLLDGSMAVTDVARACGYESPTSFSAAFRRRTGLSPRAWRRRARIAFSDDPQAFVRLAQGIKGMEREGGR</sequence>
<dbReference type="Gene3D" id="1.10.10.60">
    <property type="entry name" value="Homeodomain-like"/>
    <property type="match status" value="1"/>
</dbReference>
<dbReference type="EMBL" id="PPEL01000017">
    <property type="protein sequence ID" value="PNV65793.1"/>
    <property type="molecule type" value="Genomic_DNA"/>
</dbReference>
<dbReference type="PANTHER" id="PTHR43280:SF2">
    <property type="entry name" value="HTH-TYPE TRANSCRIPTIONAL REGULATOR EXSA"/>
    <property type="match status" value="1"/>
</dbReference>
<dbReference type="SMART" id="SM00342">
    <property type="entry name" value="HTH_ARAC"/>
    <property type="match status" value="1"/>
</dbReference>
<dbReference type="Proteomes" id="UP000236488">
    <property type="component" value="Unassembled WGS sequence"/>
</dbReference>
<dbReference type="Pfam" id="PF12833">
    <property type="entry name" value="HTH_18"/>
    <property type="match status" value="1"/>
</dbReference>
<dbReference type="RefSeq" id="WP_087197013.1">
    <property type="nucleotide sequence ID" value="NZ_PPEL01000017.1"/>
</dbReference>
<protein>
    <submittedName>
        <fullName evidence="6">AraC family transcriptional regulator</fullName>
    </submittedName>
</protein>
<proteinExistence type="predicted"/>
<evidence type="ECO:0000256" key="1">
    <source>
        <dbReference type="ARBA" id="ARBA00023015"/>
    </source>
</evidence>
<evidence type="ECO:0000256" key="2">
    <source>
        <dbReference type="ARBA" id="ARBA00023125"/>
    </source>
</evidence>
<feature type="domain" description="HTH araC/xylS-type" evidence="5">
    <location>
        <begin position="254"/>
        <end position="352"/>
    </location>
</feature>
<keyword evidence="2" id="KW-0238">DNA-binding</keyword>
<dbReference type="PANTHER" id="PTHR43280">
    <property type="entry name" value="ARAC-FAMILY TRANSCRIPTIONAL REGULATOR"/>
    <property type="match status" value="1"/>
</dbReference>
<accession>A0A2K2U632</accession>
<evidence type="ECO:0000313" key="6">
    <source>
        <dbReference type="EMBL" id="PNV65793.1"/>
    </source>
</evidence>